<feature type="domain" description="Polyphosphate kinase-2-related" evidence="8">
    <location>
        <begin position="81"/>
        <end position="303"/>
    </location>
</feature>
<dbReference type="InterPro" id="IPR022486">
    <property type="entry name" value="PPK2_PA0141"/>
</dbReference>
<evidence type="ECO:0000256" key="6">
    <source>
        <dbReference type="RuleBase" id="RU369062"/>
    </source>
</evidence>
<dbReference type="GO" id="GO:0008976">
    <property type="term" value="F:polyphosphate kinase activity"/>
    <property type="evidence" value="ECO:0007669"/>
    <property type="project" value="UniProtKB-UniRule"/>
</dbReference>
<dbReference type="HOGENOM" id="CLU_048699_2_1_5"/>
<dbReference type="EMBL" id="CP002083">
    <property type="protein sequence ID" value="ADJ21845.1"/>
    <property type="molecule type" value="Genomic_DNA"/>
</dbReference>
<protein>
    <recommendedName>
        <fullName evidence="6">ADP/GDP-polyphosphate phosphotransferase</fullName>
        <ecNumber evidence="6">2.7.4.-</ecNumber>
    </recommendedName>
    <alternativeName>
        <fullName evidence="6">Polyphosphate kinase PPK2</fullName>
    </alternativeName>
</protein>
<keyword evidence="2 6" id="KW-0808">Transferase</keyword>
<comment type="similarity">
    <text evidence="1 6">Belongs to the polyphosphate kinase 2 (PPK2) family. Class I subfamily.</text>
</comment>
<evidence type="ECO:0000256" key="7">
    <source>
        <dbReference type="SAM" id="MobiDB-lite"/>
    </source>
</evidence>
<dbReference type="Gene3D" id="3.40.50.300">
    <property type="entry name" value="P-loop containing nucleotide triphosphate hydrolases"/>
    <property type="match status" value="1"/>
</dbReference>
<keyword evidence="3 6" id="KW-0418">Kinase</keyword>
<name>D8JPF4_HYPDA</name>
<feature type="region of interest" description="Disordered" evidence="7">
    <location>
        <begin position="1"/>
        <end position="40"/>
    </location>
</feature>
<dbReference type="PANTHER" id="PTHR34383">
    <property type="entry name" value="POLYPHOSPHATE:AMP PHOSPHOTRANSFERASE-RELATED"/>
    <property type="match status" value="1"/>
</dbReference>
<keyword evidence="4" id="KW-0066">ATP synthesis</keyword>
<comment type="function">
    <text evidence="6">Uses inorganic polyphosphate (polyP) as a donor to convert GDP to GTP or ADP to ATP.</text>
</comment>
<evidence type="ECO:0000256" key="5">
    <source>
        <dbReference type="ARBA" id="ARBA00024500"/>
    </source>
</evidence>
<dbReference type="EC" id="2.7.4.-" evidence="6"/>
<dbReference type="RefSeq" id="WP_013214064.1">
    <property type="nucleotide sequence ID" value="NC_014313.1"/>
</dbReference>
<sequence length="321" mass="36458">MSKSKGKGKSSKGEVATSAVSEVKESDTGPTAADRKATKKLAESGAGDLLQSFSIDAPKLPKAIDDASMRSGGYPYDDRMKRTEFEERLLALQIELVKLQKHNLKTGGRILCLYEGRDGSGKGSCIKAFNQHMNPRNTRTVALTKPTETERGQLYFQRYAVHFPSAGEVVLFDRSWYNRAGVERVMGFCTEHQLAIFLREAPEFEGLLVRDGIKLFKFYLTIGREMQLKRFYERRQDPLKQWKLSDVDIAALPKYDDYTKAEVEMFRFTNTIIAPWMVVRANDQRRARLETIRHVLLAIDYEGRNLSAIGEADPKIIYSPD</sequence>
<dbReference type="Pfam" id="PF03976">
    <property type="entry name" value="PPK2"/>
    <property type="match status" value="1"/>
</dbReference>
<comment type="subunit">
    <text evidence="6">Homotetramer.</text>
</comment>
<evidence type="ECO:0000256" key="1">
    <source>
        <dbReference type="ARBA" id="ARBA00009924"/>
    </source>
</evidence>
<dbReference type="Proteomes" id="UP000002033">
    <property type="component" value="Chromosome"/>
</dbReference>
<proteinExistence type="inferred from homology"/>
<reference evidence="10" key="1">
    <citation type="journal article" date="2011" name="J. Bacteriol.">
        <title>Genome sequences of eight morphologically diverse alphaproteobacteria.</title>
        <authorList>
            <consortium name="US DOE Joint Genome Institute"/>
            <person name="Brown P.J."/>
            <person name="Kysela D.T."/>
            <person name="Buechlein A."/>
            <person name="Hemmerich C."/>
            <person name="Brun Y.V."/>
        </authorList>
    </citation>
    <scope>NUCLEOTIDE SEQUENCE [LARGE SCALE GENOMIC DNA]</scope>
    <source>
        <strain evidence="10">ATCC 51888 / DSM 1869 / NCIB 11706 / TK 0415</strain>
    </source>
</reference>
<dbReference type="AlphaFoldDB" id="D8JPF4"/>
<dbReference type="NCBIfam" id="TIGR03707">
    <property type="entry name" value="PPK2_P_aer"/>
    <property type="match status" value="1"/>
</dbReference>
<dbReference type="InterPro" id="IPR022488">
    <property type="entry name" value="PPK2-related"/>
</dbReference>
<dbReference type="SUPFAM" id="SSF52540">
    <property type="entry name" value="P-loop containing nucleoside triphosphate hydrolases"/>
    <property type="match status" value="1"/>
</dbReference>
<comment type="catalytic activity">
    <reaction evidence="5">
        <text>[phosphate](n) + ATP = [phosphate](n+1) + ADP</text>
        <dbReference type="Rhea" id="RHEA:19573"/>
        <dbReference type="Rhea" id="RHEA-COMP:9859"/>
        <dbReference type="Rhea" id="RHEA-COMP:14280"/>
        <dbReference type="ChEBI" id="CHEBI:16838"/>
        <dbReference type="ChEBI" id="CHEBI:30616"/>
        <dbReference type="ChEBI" id="CHEBI:456216"/>
    </reaction>
    <physiologicalReaction direction="right-to-left" evidence="5">
        <dbReference type="Rhea" id="RHEA:19575"/>
    </physiologicalReaction>
</comment>
<evidence type="ECO:0000256" key="4">
    <source>
        <dbReference type="ARBA" id="ARBA00023310"/>
    </source>
</evidence>
<evidence type="ECO:0000313" key="9">
    <source>
        <dbReference type="EMBL" id="ADJ21845.1"/>
    </source>
</evidence>
<dbReference type="OrthoDB" id="9775224at2"/>
<dbReference type="PANTHER" id="PTHR34383:SF1">
    <property type="entry name" value="ADP-POLYPHOSPHATE PHOSPHOTRANSFERASE"/>
    <property type="match status" value="1"/>
</dbReference>
<evidence type="ECO:0000259" key="8">
    <source>
        <dbReference type="Pfam" id="PF03976"/>
    </source>
</evidence>
<dbReference type="GO" id="GO:0006754">
    <property type="term" value="P:ATP biosynthetic process"/>
    <property type="evidence" value="ECO:0007669"/>
    <property type="project" value="UniProtKB-KW"/>
</dbReference>
<keyword evidence="10" id="KW-1185">Reference proteome</keyword>
<dbReference type="eggNOG" id="COG2326">
    <property type="taxonomic scope" value="Bacteria"/>
</dbReference>
<dbReference type="STRING" id="582899.Hden_0017"/>
<evidence type="ECO:0000313" key="10">
    <source>
        <dbReference type="Proteomes" id="UP000002033"/>
    </source>
</evidence>
<dbReference type="KEGG" id="hdn:Hden_0017"/>
<organism evidence="9 10">
    <name type="scientific">Hyphomicrobium denitrificans (strain ATCC 51888 / DSM 1869 / NCIMB 11706 / TK 0415)</name>
    <dbReference type="NCBI Taxonomy" id="582899"/>
    <lineage>
        <taxon>Bacteria</taxon>
        <taxon>Pseudomonadati</taxon>
        <taxon>Pseudomonadota</taxon>
        <taxon>Alphaproteobacteria</taxon>
        <taxon>Hyphomicrobiales</taxon>
        <taxon>Hyphomicrobiaceae</taxon>
        <taxon>Hyphomicrobium</taxon>
    </lineage>
</organism>
<feature type="compositionally biased region" description="Basic residues" evidence="7">
    <location>
        <begin position="1"/>
        <end position="10"/>
    </location>
</feature>
<dbReference type="InterPro" id="IPR027417">
    <property type="entry name" value="P-loop_NTPase"/>
</dbReference>
<evidence type="ECO:0000256" key="3">
    <source>
        <dbReference type="ARBA" id="ARBA00022777"/>
    </source>
</evidence>
<feature type="compositionally biased region" description="Basic and acidic residues" evidence="7">
    <location>
        <begin position="22"/>
        <end position="40"/>
    </location>
</feature>
<gene>
    <name evidence="9" type="ordered locus">Hden_0017</name>
</gene>
<accession>D8JPF4</accession>
<evidence type="ECO:0000256" key="2">
    <source>
        <dbReference type="ARBA" id="ARBA00022679"/>
    </source>
</evidence>